<dbReference type="Proteomes" id="UP001433872">
    <property type="component" value="Segment"/>
</dbReference>
<reference evidence="1" key="1">
    <citation type="submission" date="2024-03" db="EMBL/GenBank/DDBJ databases">
        <title>Isolation and characterization of a phage collection against Pseudomonas putida.</title>
        <authorList>
            <person name="Brauer A."/>
            <person name="Rosendahl S."/>
            <person name="Kangsep A."/>
            <person name="Rikberg R."/>
            <person name="Lewanczyk A.C."/>
            <person name="Horak R."/>
            <person name="Tamman H."/>
        </authorList>
    </citation>
    <scope>NUCLEOTIDE SEQUENCE</scope>
</reference>
<sequence length="167" mass="18149">MAISTYSPMDVTITLGGLHSVIGYADGTFVTIKKDIKPFAKVRAMDGEIARQYFDDAGYKVELTLMQSSPTNNVLSMLYNVDTVTHMGKVPLFIKDSRGQTTFIAGTAWIEEIPTVTFSSQLDTRTWVFGCADVAMTIGGNGDTTELEDSLLLGSSSLPLLKNFGVF</sequence>
<dbReference type="NCBIfam" id="NF047581">
    <property type="entry name" value="gp105_phage_fam"/>
    <property type="match status" value="1"/>
</dbReference>
<gene>
    <name evidence="1" type="ORF">KoPa4_00013</name>
</gene>
<keyword evidence="2" id="KW-1185">Reference proteome</keyword>
<evidence type="ECO:0000313" key="1">
    <source>
        <dbReference type="EMBL" id="WYV99181.1"/>
    </source>
</evidence>
<organism evidence="1 2">
    <name type="scientific">Pseudomonas phage vB_PpuM-KoPa-4</name>
    <dbReference type="NCBI Taxonomy" id="3132618"/>
    <lineage>
        <taxon>Viruses</taxon>
        <taxon>Duplodnaviria</taxon>
        <taxon>Heunggongvirae</taxon>
        <taxon>Uroviricota</taxon>
        <taxon>Caudoviricetes</taxon>
        <taxon>Vandenendeviridae</taxon>
        <taxon>Gorskivirinae</taxon>
        <taxon>Tartuvirus</taxon>
        <taxon>Tartuvirus kopa4</taxon>
    </lineage>
</organism>
<dbReference type="EMBL" id="PP496414">
    <property type="protein sequence ID" value="WYV99181.1"/>
    <property type="molecule type" value="Genomic_DNA"/>
</dbReference>
<dbReference type="InterPro" id="IPR021695">
    <property type="entry name" value="Phage_KPP10_Orf10"/>
</dbReference>
<name>A0AAX4MWQ2_9CAUD</name>
<dbReference type="Pfam" id="PF11681">
    <property type="entry name" value="Phage_Tube_PhiTE"/>
    <property type="match status" value="1"/>
</dbReference>
<accession>A0AAX4MWQ2</accession>
<evidence type="ECO:0000313" key="2">
    <source>
        <dbReference type="Proteomes" id="UP001433872"/>
    </source>
</evidence>
<proteinExistence type="predicted"/>
<protein>
    <submittedName>
        <fullName evidence="1">Virion structural protein</fullName>
    </submittedName>
</protein>